<feature type="compositionally biased region" description="Basic and acidic residues" evidence="2">
    <location>
        <begin position="20"/>
        <end position="36"/>
    </location>
</feature>
<protein>
    <submittedName>
        <fullName evidence="3">Uncharacterized protein</fullName>
    </submittedName>
</protein>
<keyword evidence="1" id="KW-0175">Coiled coil</keyword>
<reference evidence="3 4" key="1">
    <citation type="submission" date="2022-04" db="EMBL/GenBank/DDBJ databases">
        <title>Positive selection, recombination, and allopatry shape intraspecific diversity of widespread and dominant cyanobacteria.</title>
        <authorList>
            <person name="Wei J."/>
            <person name="Shu W."/>
            <person name="Hu C."/>
        </authorList>
    </citation>
    <scope>NUCLEOTIDE SEQUENCE [LARGE SCALE GENOMIC DNA]</scope>
    <source>
        <strain evidence="3 4">GB2-A5</strain>
    </source>
</reference>
<feature type="region of interest" description="Disordered" evidence="2">
    <location>
        <begin position="1"/>
        <end position="94"/>
    </location>
</feature>
<keyword evidence="4" id="KW-1185">Reference proteome</keyword>
<dbReference type="EMBL" id="JAMPKK010000079">
    <property type="protein sequence ID" value="MEP0867630.1"/>
    <property type="molecule type" value="Genomic_DNA"/>
</dbReference>
<evidence type="ECO:0000256" key="2">
    <source>
        <dbReference type="SAM" id="MobiDB-lite"/>
    </source>
</evidence>
<feature type="region of interest" description="Disordered" evidence="2">
    <location>
        <begin position="423"/>
        <end position="495"/>
    </location>
</feature>
<feature type="coiled-coil region" evidence="1">
    <location>
        <begin position="105"/>
        <end position="216"/>
    </location>
</feature>
<evidence type="ECO:0000313" key="3">
    <source>
        <dbReference type="EMBL" id="MEP0867630.1"/>
    </source>
</evidence>
<proteinExistence type="predicted"/>
<organism evidence="3 4">
    <name type="scientific">Funiculus sociatus GB2-A5</name>
    <dbReference type="NCBI Taxonomy" id="2933946"/>
    <lineage>
        <taxon>Bacteria</taxon>
        <taxon>Bacillati</taxon>
        <taxon>Cyanobacteriota</taxon>
        <taxon>Cyanophyceae</taxon>
        <taxon>Coleofasciculales</taxon>
        <taxon>Coleofasciculaceae</taxon>
        <taxon>Funiculus</taxon>
    </lineage>
</organism>
<accession>A0ABV0JVY7</accession>
<dbReference type="Proteomes" id="UP001442494">
    <property type="component" value="Unassembled WGS sequence"/>
</dbReference>
<evidence type="ECO:0000313" key="4">
    <source>
        <dbReference type="Proteomes" id="UP001442494"/>
    </source>
</evidence>
<comment type="caution">
    <text evidence="3">The sequence shown here is derived from an EMBL/GenBank/DDBJ whole genome shotgun (WGS) entry which is preliminary data.</text>
</comment>
<gene>
    <name evidence="3" type="ORF">NDI37_24585</name>
</gene>
<feature type="region of interest" description="Disordered" evidence="2">
    <location>
        <begin position="254"/>
        <end position="286"/>
    </location>
</feature>
<sequence length="495" mass="55798">MSEADTPQEEANKYQPPSELLKDEAGRMKDEQRNDEGSGMNAETDSPIPPSSVDLEPSEFPAQEEPRVQKVVSLVHTPPTSQEDTTAPSMKSQPPIDTPNLFLLAAELRQRNRDLLVRVNHLEKAYAECQEALQAQKVRSQSQETLLAQASEQLKASQEQVTRLFRELESSHQAAQRQQILIETLTQQLENSQERIAQLERECAFTQQRYNEQSHQLFQSENHARELSARLHRQQRQTLQFKAALEKCLEMPAPKAADPEPDIPGANWAQRQPKNAPDPSSLVPKAQPIQPWSVRSHFLDHQANIEEESNPGSSSYSPITDTTAFVSADWEPIEEEMSNSEEELRVVEEQDIASVLDDYPLPTEVDYIYSISDPETVSHQEISAIEEEIEDLLLAVTSVPEENDEPETIDTAASDYRFPFSSFLEDTSEDDADLNAAQEEATPREEEFAASSPAQRSDAILSQPNWPSPIVYPQRPPKGRKTLASIELPTFPKRK</sequence>
<feature type="compositionally biased region" description="Polar residues" evidence="2">
    <location>
        <begin position="78"/>
        <end position="92"/>
    </location>
</feature>
<evidence type="ECO:0000256" key="1">
    <source>
        <dbReference type="SAM" id="Coils"/>
    </source>
</evidence>
<feature type="compositionally biased region" description="Polar residues" evidence="2">
    <location>
        <begin position="452"/>
        <end position="465"/>
    </location>
</feature>
<dbReference type="RefSeq" id="WP_190419927.1">
    <property type="nucleotide sequence ID" value="NZ_JAMPKK010000079.1"/>
</dbReference>
<name>A0ABV0JVY7_9CYAN</name>